<organism evidence="2 3">
    <name type="scientific">Brevibacillus choshinensis</name>
    <dbReference type="NCBI Taxonomy" id="54911"/>
    <lineage>
        <taxon>Bacteria</taxon>
        <taxon>Bacillati</taxon>
        <taxon>Bacillota</taxon>
        <taxon>Bacilli</taxon>
        <taxon>Bacillales</taxon>
        <taxon>Paenibacillaceae</taxon>
        <taxon>Brevibacillus</taxon>
    </lineage>
</organism>
<evidence type="ECO:0000313" key="3">
    <source>
        <dbReference type="Proteomes" id="UP000051063"/>
    </source>
</evidence>
<name>A0ABR5N873_BRECH</name>
<feature type="signal peptide" evidence="1">
    <location>
        <begin position="1"/>
        <end position="23"/>
    </location>
</feature>
<dbReference type="Proteomes" id="UP000051063">
    <property type="component" value="Unassembled WGS sequence"/>
</dbReference>
<gene>
    <name evidence="2" type="ORF">AN963_18260</name>
</gene>
<proteinExistence type="predicted"/>
<reference evidence="2 3" key="1">
    <citation type="submission" date="2015-09" db="EMBL/GenBank/DDBJ databases">
        <title>Genome sequencing project for genomic taxonomy and phylogenomics of Bacillus-like bacteria.</title>
        <authorList>
            <person name="Liu B."/>
            <person name="Wang J."/>
            <person name="Zhu Y."/>
            <person name="Liu G."/>
            <person name="Chen Q."/>
            <person name="Chen Z."/>
            <person name="Lan J."/>
            <person name="Che J."/>
            <person name="Ge C."/>
            <person name="Shi H."/>
            <person name="Pan Z."/>
            <person name="Liu X."/>
        </authorList>
    </citation>
    <scope>NUCLEOTIDE SEQUENCE [LARGE SCALE GENOMIC DNA]</scope>
    <source>
        <strain evidence="2 3">DSM 8552</strain>
    </source>
</reference>
<evidence type="ECO:0000256" key="1">
    <source>
        <dbReference type="SAM" id="SignalP"/>
    </source>
</evidence>
<keyword evidence="3" id="KW-1185">Reference proteome</keyword>
<evidence type="ECO:0000313" key="2">
    <source>
        <dbReference type="EMBL" id="KQL46839.1"/>
    </source>
</evidence>
<sequence length="218" mass="24549">MKRKLHRIIAFLLSAALFLPATATKGQEVAEEVEQTEGISSAAVKLREEMRKLWTDQTLWTRNYVVSATAGLEDQSQVLAKLLKNQEDIGNAFKPYYGEAVGDQLTELLKQHIFIAEKIVEAAKNQQQLDLKTLYTNWYLNADDIANLLSGLNMNWTLNELRDLLHTQLQQVTDVVEARLNKDGNADILAFDQGEENSLVVADTLSEGIIKQFPNLFS</sequence>
<dbReference type="RefSeq" id="WP_236708013.1">
    <property type="nucleotide sequence ID" value="NZ_LJJB01000010.1"/>
</dbReference>
<protein>
    <submittedName>
        <fullName evidence="2">Glycosyltransferase</fullName>
    </submittedName>
</protein>
<feature type="chain" id="PRO_5045714137" evidence="1">
    <location>
        <begin position="24"/>
        <end position="218"/>
    </location>
</feature>
<keyword evidence="1" id="KW-0732">Signal</keyword>
<dbReference type="EMBL" id="LJJB01000010">
    <property type="protein sequence ID" value="KQL46839.1"/>
    <property type="molecule type" value="Genomic_DNA"/>
</dbReference>
<comment type="caution">
    <text evidence="2">The sequence shown here is derived from an EMBL/GenBank/DDBJ whole genome shotgun (WGS) entry which is preliminary data.</text>
</comment>
<accession>A0ABR5N873</accession>